<dbReference type="RefSeq" id="WP_269591879.1">
    <property type="nucleotide sequence ID" value="NZ_CP130953.1"/>
</dbReference>
<proteinExistence type="predicted"/>
<dbReference type="SUPFAM" id="SSF53756">
    <property type="entry name" value="UDP-Glycosyltransferase/glycogen phosphorylase"/>
    <property type="match status" value="1"/>
</dbReference>
<reference evidence="4" key="1">
    <citation type="submission" date="2022-12" db="EMBL/GenBank/DDBJ databases">
        <authorList>
            <person name="Krivoruchko A.V."/>
            <person name="Elkin A."/>
        </authorList>
    </citation>
    <scope>NUCLEOTIDE SEQUENCE</scope>
    <source>
        <strain evidence="4">IEGM 249</strain>
    </source>
</reference>
<keyword evidence="6" id="KW-1185">Reference proteome</keyword>
<dbReference type="PANTHER" id="PTHR12526">
    <property type="entry name" value="GLYCOSYLTRANSFERASE"/>
    <property type="match status" value="1"/>
</dbReference>
<keyword evidence="2" id="KW-0808">Transferase</keyword>
<dbReference type="EMBL" id="JAPWIS010000016">
    <property type="protein sequence ID" value="MCZ4587519.1"/>
    <property type="molecule type" value="Genomic_DNA"/>
</dbReference>
<organism evidence="5 7">
    <name type="scientific">Rhodococcus opacus</name>
    <name type="common">Nocardia opaca</name>
    <dbReference type="NCBI Taxonomy" id="37919"/>
    <lineage>
        <taxon>Bacteria</taxon>
        <taxon>Bacillati</taxon>
        <taxon>Actinomycetota</taxon>
        <taxon>Actinomycetes</taxon>
        <taxon>Mycobacteriales</taxon>
        <taxon>Nocardiaceae</taxon>
        <taxon>Rhodococcus</taxon>
    </lineage>
</organism>
<gene>
    <name evidence="4" type="ORF">O4328_28185</name>
    <name evidence="5" type="ORF">Q5707_08960</name>
</gene>
<keyword evidence="1" id="KW-0328">Glycosyltransferase</keyword>
<dbReference type="Proteomes" id="UP001066327">
    <property type="component" value="Unassembled WGS sequence"/>
</dbReference>
<dbReference type="GO" id="GO:0016757">
    <property type="term" value="F:glycosyltransferase activity"/>
    <property type="evidence" value="ECO:0007669"/>
    <property type="project" value="UniProtKB-KW"/>
</dbReference>
<evidence type="ECO:0000313" key="6">
    <source>
        <dbReference type="Proteomes" id="UP001066327"/>
    </source>
</evidence>
<protein>
    <submittedName>
        <fullName evidence="5">Glycosyltransferase family 4 protein</fullName>
    </submittedName>
</protein>
<reference evidence="5" key="2">
    <citation type="submission" date="2023-07" db="EMBL/GenBank/DDBJ databases">
        <title>Genomic analysis of Rhodococcus opacus VOC-14 with glycol ethers degradation activity.</title>
        <authorList>
            <person name="Narkevich D.A."/>
            <person name="Hlushen A.M."/>
            <person name="Akhremchuk A.E."/>
            <person name="Sikolenko M.A."/>
            <person name="Valentovich L.N."/>
        </authorList>
    </citation>
    <scope>NUCLEOTIDE SEQUENCE</scope>
    <source>
        <strain evidence="5">VOC-14</strain>
    </source>
</reference>
<name>A0AAX3YNU3_RHOOP</name>
<feature type="domain" description="Glycosyltransferase subfamily 4-like N-terminal" evidence="3">
    <location>
        <begin position="26"/>
        <end position="211"/>
    </location>
</feature>
<evidence type="ECO:0000256" key="1">
    <source>
        <dbReference type="ARBA" id="ARBA00022676"/>
    </source>
</evidence>
<sequence>MGPVSSGRKARLKVCIVGLNYTPEPTGIAPYTAGLARGLSKRGHSVRVVTGYPHYPEWRVRPGYRGLRKTEDCDGVPVSRRRHFVPRRSTAIGRTVLELSFGMQAILSRWGRPDVVICVSPGLVSTGLVVARASLSPGQSPAIGIWVQDLYSSGVVETNAVGSVGARFVLALESKVLRSADGVSVIHDRFKQVLVESLRVRGDLINVTRNWTHVGSSELTKSNCRSLFGWRDDEFIALHAGNMGAKQGLENVISAARLAVGRGLRVRFVLVGDGNQRAHLEVLAAGLDSVEFVPPLADDMYLAALRGADVLLVNERPGVKEMALPSKLTSYFMSGNPVVAATEPSGITAQELQSAGAGAVVPAGQPGSLLDAVVDLASNPARAKACGHSGKLFVHLKLSEDLAINELEAWISSLSRIRAGF</sequence>
<dbReference type="EMBL" id="CP130953">
    <property type="protein sequence ID" value="WLF50908.1"/>
    <property type="molecule type" value="Genomic_DNA"/>
</dbReference>
<evidence type="ECO:0000313" key="7">
    <source>
        <dbReference type="Proteomes" id="UP001231166"/>
    </source>
</evidence>
<dbReference type="Gene3D" id="3.40.50.2000">
    <property type="entry name" value="Glycogen Phosphorylase B"/>
    <property type="match status" value="2"/>
</dbReference>
<dbReference type="Pfam" id="PF13692">
    <property type="entry name" value="Glyco_trans_1_4"/>
    <property type="match status" value="1"/>
</dbReference>
<evidence type="ECO:0000256" key="2">
    <source>
        <dbReference type="ARBA" id="ARBA00022679"/>
    </source>
</evidence>
<dbReference type="InterPro" id="IPR028098">
    <property type="entry name" value="Glyco_trans_4-like_N"/>
</dbReference>
<evidence type="ECO:0000313" key="5">
    <source>
        <dbReference type="EMBL" id="WLF50908.1"/>
    </source>
</evidence>
<dbReference type="AlphaFoldDB" id="A0AAX3YNU3"/>
<dbReference type="Pfam" id="PF13579">
    <property type="entry name" value="Glyco_trans_4_4"/>
    <property type="match status" value="1"/>
</dbReference>
<evidence type="ECO:0000259" key="3">
    <source>
        <dbReference type="Pfam" id="PF13579"/>
    </source>
</evidence>
<dbReference type="Proteomes" id="UP001231166">
    <property type="component" value="Chromosome"/>
</dbReference>
<evidence type="ECO:0000313" key="4">
    <source>
        <dbReference type="EMBL" id="MCZ4587519.1"/>
    </source>
</evidence>
<accession>A0AAX3YNU3</accession>
<dbReference type="CDD" id="cd03794">
    <property type="entry name" value="GT4_WbuB-like"/>
    <property type="match status" value="1"/>
</dbReference>